<feature type="domain" description="Siroheme synthase central" evidence="11">
    <location>
        <begin position="145"/>
        <end position="166"/>
    </location>
</feature>
<dbReference type="GO" id="GO:0004325">
    <property type="term" value="F:ferrochelatase activity"/>
    <property type="evidence" value="ECO:0007669"/>
    <property type="project" value="InterPro"/>
</dbReference>
<dbReference type="InterPro" id="IPR006367">
    <property type="entry name" value="Sirohaem_synthase_N"/>
</dbReference>
<comment type="similarity">
    <text evidence="10">Belongs to the 4-toluene sulfonate uptake permease (TSUP) (TC 2.A.102) family.</text>
</comment>
<keyword evidence="4 10" id="KW-1133">Transmembrane helix</keyword>
<dbReference type="Pfam" id="PF14824">
    <property type="entry name" value="Sirohm_synth_M"/>
    <property type="match status" value="1"/>
</dbReference>
<evidence type="ECO:0000256" key="3">
    <source>
        <dbReference type="ARBA" id="ARBA00022692"/>
    </source>
</evidence>
<feature type="transmembrane region" description="Helical" evidence="10">
    <location>
        <begin position="467"/>
        <end position="492"/>
    </location>
</feature>
<keyword evidence="5" id="KW-0560">Oxidoreductase</keyword>
<feature type="transmembrane region" description="Helical" evidence="10">
    <location>
        <begin position="513"/>
        <end position="530"/>
    </location>
</feature>
<dbReference type="InterPro" id="IPR002781">
    <property type="entry name" value="TM_pro_TauE-like"/>
</dbReference>
<feature type="transmembrane region" description="Helical" evidence="10">
    <location>
        <begin position="386"/>
        <end position="404"/>
    </location>
</feature>
<evidence type="ECO:0000313" key="13">
    <source>
        <dbReference type="Proteomes" id="UP000230000"/>
    </source>
</evidence>
<dbReference type="GO" id="GO:0019354">
    <property type="term" value="P:siroheme biosynthetic process"/>
    <property type="evidence" value="ECO:0007669"/>
    <property type="project" value="UniProtKB-UniPathway"/>
</dbReference>
<dbReference type="NCBIfam" id="TIGR01470">
    <property type="entry name" value="cysG_Nterm"/>
    <property type="match status" value="1"/>
</dbReference>
<evidence type="ECO:0000256" key="4">
    <source>
        <dbReference type="ARBA" id="ARBA00022989"/>
    </source>
</evidence>
<feature type="transmembrane region" description="Helical" evidence="10">
    <location>
        <begin position="425"/>
        <end position="447"/>
    </location>
</feature>
<evidence type="ECO:0000256" key="5">
    <source>
        <dbReference type="ARBA" id="ARBA00023002"/>
    </source>
</evidence>
<comment type="pathway">
    <text evidence="2">Porphyrin-containing compound metabolism; siroheme biosynthesis; sirohydrochlorin from precorrin-2: step 1/1.</text>
</comment>
<dbReference type="UniPathway" id="UPA00262">
    <property type="reaction ID" value="UER00222"/>
</dbReference>
<gene>
    <name evidence="12" type="ORF">BXY57_1704</name>
</gene>
<feature type="transmembrane region" description="Helical" evidence="10">
    <location>
        <begin position="289"/>
        <end position="310"/>
    </location>
</feature>
<evidence type="ECO:0000256" key="8">
    <source>
        <dbReference type="ARBA" id="ARBA00023244"/>
    </source>
</evidence>
<name>A0A2M9CW01_9BACT</name>
<keyword evidence="13" id="KW-1185">Reference proteome</keyword>
<evidence type="ECO:0000256" key="2">
    <source>
        <dbReference type="ARBA" id="ARBA00005010"/>
    </source>
</evidence>
<dbReference type="InterPro" id="IPR028161">
    <property type="entry name" value="Met8-like"/>
</dbReference>
<keyword evidence="8" id="KW-0627">Porphyrin biosynthesis</keyword>
<keyword evidence="7 10" id="KW-0472">Membrane</keyword>
<comment type="catalytic activity">
    <reaction evidence="9">
        <text>precorrin-2 + NAD(+) = sirohydrochlorin + NADH + 2 H(+)</text>
        <dbReference type="Rhea" id="RHEA:15613"/>
        <dbReference type="ChEBI" id="CHEBI:15378"/>
        <dbReference type="ChEBI" id="CHEBI:57540"/>
        <dbReference type="ChEBI" id="CHEBI:57945"/>
        <dbReference type="ChEBI" id="CHEBI:58351"/>
        <dbReference type="ChEBI" id="CHEBI:58827"/>
        <dbReference type="EC" id="1.3.1.76"/>
    </reaction>
</comment>
<keyword evidence="10" id="KW-1003">Cell membrane</keyword>
<organism evidence="12 13">
    <name type="scientific">Thermoflavifilum aggregans</name>
    <dbReference type="NCBI Taxonomy" id="454188"/>
    <lineage>
        <taxon>Bacteria</taxon>
        <taxon>Pseudomonadati</taxon>
        <taxon>Bacteroidota</taxon>
        <taxon>Chitinophagia</taxon>
        <taxon>Chitinophagales</taxon>
        <taxon>Chitinophagaceae</taxon>
        <taxon>Thermoflavifilum</taxon>
    </lineage>
</organism>
<sequence>MLTESSISPAKAVSAEEKSSGKNALFPVFLKAESLRFLIVGGGKVGLEKLAALLGNAPQAYVKLVAPDILPEIRNYAIASHRLILIERAFEAQDLEGIDILILATEDHELNKHIHALAKARGILTNVADTPELCDFYLSSIVQKGQLKIAISTNGLSPTFAKRLREWFTEVIPDNVDELLYRLHAIRDQLKGDFAYKVQQLNALTASFAADHVNSKNHLSLHTKANPSSTLSGKQSSRHQLLITGIYRWMILLLAIGLIAIGYELTPLLSTIPWHEWTGRAMDVLGENFIWFLVGGFLAKYIDGTLGLGYGTIGTTYLLSFGIPPAQISKTIHISEIFTSGLSGWMHWHYRNVNKKLFRALVWPGLIGGIAGAILITHLQHAALHAIRPLIALYTFFLGANILLKGIRFRRKQQRKIKRVGFLGMIGGFLDAVAGGGWGTLVTSTLIASGRNPKYVVGSVNLARFYVALAGSATFLVLLGLSQWQVLLGLLIGGAMASPLAARTTRSLPTRQLLVILGLLVMLLSLWIVYKSWWIH</sequence>
<evidence type="ECO:0000256" key="9">
    <source>
        <dbReference type="ARBA" id="ARBA00047561"/>
    </source>
</evidence>
<dbReference type="InterPro" id="IPR028281">
    <property type="entry name" value="Sirohaem_synthase_central"/>
</dbReference>
<keyword evidence="6" id="KW-0520">NAD</keyword>
<comment type="subcellular location">
    <subcellularLocation>
        <location evidence="10">Cell membrane</location>
        <topology evidence="10">Multi-pass membrane protein</topology>
    </subcellularLocation>
    <subcellularLocation>
        <location evidence="1">Membrane</location>
        <topology evidence="1">Multi-pass membrane protein</topology>
    </subcellularLocation>
</comment>
<protein>
    <recommendedName>
        <fullName evidence="10">Probable membrane transporter protein</fullName>
    </recommendedName>
</protein>
<reference evidence="12 13" key="1">
    <citation type="submission" date="2017-11" db="EMBL/GenBank/DDBJ databases">
        <title>Genomic Encyclopedia of Archaeal and Bacterial Type Strains, Phase II (KMG-II): From Individual Species to Whole Genera.</title>
        <authorList>
            <person name="Goeker M."/>
        </authorList>
    </citation>
    <scope>NUCLEOTIDE SEQUENCE [LARGE SCALE GENOMIC DNA]</scope>
    <source>
        <strain evidence="12 13">DSM 27268</strain>
    </source>
</reference>
<dbReference type="Gene3D" id="3.40.50.720">
    <property type="entry name" value="NAD(P)-binding Rossmann-like Domain"/>
    <property type="match status" value="1"/>
</dbReference>
<feature type="transmembrane region" description="Helical" evidence="10">
    <location>
        <begin position="360"/>
        <end position="380"/>
    </location>
</feature>
<dbReference type="EMBL" id="PGFG01000001">
    <property type="protein sequence ID" value="PJJ76102.1"/>
    <property type="molecule type" value="Genomic_DNA"/>
</dbReference>
<dbReference type="RefSeq" id="WP_100314625.1">
    <property type="nucleotide sequence ID" value="NZ_PGFG01000001.1"/>
</dbReference>
<dbReference type="Pfam" id="PF13241">
    <property type="entry name" value="NAD_binding_7"/>
    <property type="match status" value="1"/>
</dbReference>
<dbReference type="GO" id="GO:0043115">
    <property type="term" value="F:precorrin-2 dehydrogenase activity"/>
    <property type="evidence" value="ECO:0007669"/>
    <property type="project" value="UniProtKB-EC"/>
</dbReference>
<keyword evidence="3 10" id="KW-0812">Transmembrane</keyword>
<dbReference type="Proteomes" id="UP000230000">
    <property type="component" value="Unassembled WGS sequence"/>
</dbReference>
<accession>A0A2M9CW01</accession>
<dbReference type="Gene3D" id="3.30.160.110">
    <property type="entry name" value="Siroheme synthase, domain 2"/>
    <property type="match status" value="1"/>
</dbReference>
<evidence type="ECO:0000259" key="11">
    <source>
        <dbReference type="Pfam" id="PF14824"/>
    </source>
</evidence>
<dbReference type="AlphaFoldDB" id="A0A2M9CW01"/>
<evidence type="ECO:0000256" key="10">
    <source>
        <dbReference type="RuleBase" id="RU363041"/>
    </source>
</evidence>
<dbReference type="SUPFAM" id="SSF75615">
    <property type="entry name" value="Siroheme synthase middle domains-like"/>
    <property type="match status" value="1"/>
</dbReference>
<evidence type="ECO:0000256" key="6">
    <source>
        <dbReference type="ARBA" id="ARBA00023027"/>
    </source>
</evidence>
<evidence type="ECO:0000313" key="12">
    <source>
        <dbReference type="EMBL" id="PJJ76102.1"/>
    </source>
</evidence>
<dbReference type="InterPro" id="IPR036291">
    <property type="entry name" value="NAD(P)-bd_dom_sf"/>
</dbReference>
<evidence type="ECO:0000256" key="7">
    <source>
        <dbReference type="ARBA" id="ARBA00023136"/>
    </source>
</evidence>
<dbReference type="PANTHER" id="PTHR35330:SF1">
    <property type="entry name" value="SIROHEME BIOSYNTHESIS PROTEIN MET8"/>
    <property type="match status" value="1"/>
</dbReference>
<dbReference type="OrthoDB" id="45564at2"/>
<comment type="caution">
    <text evidence="12">The sequence shown here is derived from an EMBL/GenBank/DDBJ whole genome shotgun (WGS) entry which is preliminary data.</text>
</comment>
<dbReference type="Pfam" id="PF01925">
    <property type="entry name" value="TauE"/>
    <property type="match status" value="1"/>
</dbReference>
<dbReference type="SUPFAM" id="SSF51735">
    <property type="entry name" value="NAD(P)-binding Rossmann-fold domains"/>
    <property type="match status" value="1"/>
</dbReference>
<dbReference type="PANTHER" id="PTHR35330">
    <property type="entry name" value="SIROHEME BIOSYNTHESIS PROTEIN MET8"/>
    <property type="match status" value="1"/>
</dbReference>
<feature type="transmembrane region" description="Helical" evidence="10">
    <location>
        <begin position="246"/>
        <end position="269"/>
    </location>
</feature>
<evidence type="ECO:0000256" key="1">
    <source>
        <dbReference type="ARBA" id="ARBA00004141"/>
    </source>
</evidence>
<proteinExistence type="inferred from homology"/>
<dbReference type="GO" id="GO:0005886">
    <property type="term" value="C:plasma membrane"/>
    <property type="evidence" value="ECO:0007669"/>
    <property type="project" value="UniProtKB-SubCell"/>
</dbReference>